<reference evidence="1" key="1">
    <citation type="submission" date="2020-08" db="EMBL/GenBank/DDBJ databases">
        <title>Multicomponent nature underlies the extraordinary mechanical properties of spider dragline silk.</title>
        <authorList>
            <person name="Kono N."/>
            <person name="Nakamura H."/>
            <person name="Mori M."/>
            <person name="Yoshida Y."/>
            <person name="Ohtoshi R."/>
            <person name="Malay A.D."/>
            <person name="Moran D.A.P."/>
            <person name="Tomita M."/>
            <person name="Numata K."/>
            <person name="Arakawa K."/>
        </authorList>
    </citation>
    <scope>NUCLEOTIDE SEQUENCE</scope>
</reference>
<organism evidence="1 2">
    <name type="scientific">Nephila pilipes</name>
    <name type="common">Giant wood spider</name>
    <name type="synonym">Nephila maculata</name>
    <dbReference type="NCBI Taxonomy" id="299642"/>
    <lineage>
        <taxon>Eukaryota</taxon>
        <taxon>Metazoa</taxon>
        <taxon>Ecdysozoa</taxon>
        <taxon>Arthropoda</taxon>
        <taxon>Chelicerata</taxon>
        <taxon>Arachnida</taxon>
        <taxon>Araneae</taxon>
        <taxon>Araneomorphae</taxon>
        <taxon>Entelegynae</taxon>
        <taxon>Araneoidea</taxon>
        <taxon>Nephilidae</taxon>
        <taxon>Nephila</taxon>
    </lineage>
</organism>
<protein>
    <submittedName>
        <fullName evidence="1">Uncharacterized protein</fullName>
    </submittedName>
</protein>
<dbReference type="EMBL" id="BMAW01116284">
    <property type="protein sequence ID" value="GFT70036.1"/>
    <property type="molecule type" value="Genomic_DNA"/>
</dbReference>
<sequence>MLTDRPRPAANYSAKDKTEKVAILGIFHRQNNRGPQKGDYACRDINIGVLPSNRFLKHGQQRPGILNTHVPWMLSNPCLQEHREEEDVALQSRNRVRNGLCRRIRNFSFIFRRRDKLKGCSCQVSGALTRGDCYYF</sequence>
<evidence type="ECO:0000313" key="1">
    <source>
        <dbReference type="EMBL" id="GFT70036.1"/>
    </source>
</evidence>
<accession>A0A8X6U0S8</accession>
<proteinExistence type="predicted"/>
<dbReference type="Proteomes" id="UP000887013">
    <property type="component" value="Unassembled WGS sequence"/>
</dbReference>
<name>A0A8X6U0S8_NEPPI</name>
<evidence type="ECO:0000313" key="2">
    <source>
        <dbReference type="Proteomes" id="UP000887013"/>
    </source>
</evidence>
<gene>
    <name evidence="1" type="ORF">NPIL_540901</name>
</gene>
<keyword evidence="2" id="KW-1185">Reference proteome</keyword>
<comment type="caution">
    <text evidence="1">The sequence shown here is derived from an EMBL/GenBank/DDBJ whole genome shotgun (WGS) entry which is preliminary data.</text>
</comment>
<dbReference type="AlphaFoldDB" id="A0A8X6U0S8"/>